<reference evidence="1" key="1">
    <citation type="submission" date="2019-04" db="EMBL/GenBank/DDBJ databases">
        <title>Microbes associate with the intestines of laboratory mice.</title>
        <authorList>
            <person name="Navarre W."/>
            <person name="Wong E."/>
            <person name="Huang K."/>
            <person name="Tropini C."/>
            <person name="Ng K."/>
            <person name="Yu B."/>
        </authorList>
    </citation>
    <scope>NUCLEOTIDE SEQUENCE</scope>
    <source>
        <strain evidence="1">NM01_1-7b</strain>
    </source>
</reference>
<comment type="caution">
    <text evidence="1">The sequence shown here is derived from an EMBL/GenBank/DDBJ whole genome shotgun (WGS) entry which is preliminary data.</text>
</comment>
<sequence>MTVNDIISGESEYLEFKQEVPKKSEVYMKTVVAFANGSGGKIVFGVEDSTFKVVGINQEDAFSIMDGITSAICDSCTPMITPIVTLASVEEKVVIVVNIMPGSQRPYYLTAKGKENGTYIRVSGTTRPADSFVLRELEFEGVNRCFDQNYAAPEASVTEDEINSLCNKMYQYAVEHCRDGEAAERIHRLTRQNLLSWGFLVKRGDDYYPTNAFLLMTRNLLPQATIQCAVFKGRDREVFIDRREYDGDIITQLDAAYEYVLRNIHMSSEINGLYRTDIYELPTDCIREMICNAVVHRSYLHPSSIQVAVYDDRVEVTSPGMLFGSLRLKDIKEGISIPRNRALVYAFTYMNIMEHWGSGIPRIIRRCKELGLEEPELMEIAGSFRINLFRFSDKTRIGKSTDKVMMSTDKIRKSTDKVRKNTDKLNDNHKKIIQYAEEKGAITNKEVQNLLKVKDSRALKILKELVEAGVLKKEGKLKGSYYKLK</sequence>
<gene>
    <name evidence="1" type="ORF">E5329_14985</name>
</gene>
<accession>A0AC61RV00</accession>
<dbReference type="EMBL" id="SRYA01000029">
    <property type="protein sequence ID" value="TGY95466.1"/>
    <property type="molecule type" value="Genomic_DNA"/>
</dbReference>
<dbReference type="Proteomes" id="UP000304953">
    <property type="component" value="Unassembled WGS sequence"/>
</dbReference>
<proteinExistence type="predicted"/>
<evidence type="ECO:0000313" key="2">
    <source>
        <dbReference type="Proteomes" id="UP000304953"/>
    </source>
</evidence>
<keyword evidence="2" id="KW-1185">Reference proteome</keyword>
<organism evidence="1 2">
    <name type="scientific">Petralouisia muris</name>
    <dbReference type="NCBI Taxonomy" id="3032872"/>
    <lineage>
        <taxon>Bacteria</taxon>
        <taxon>Bacillati</taxon>
        <taxon>Bacillota</taxon>
        <taxon>Clostridia</taxon>
        <taxon>Lachnospirales</taxon>
        <taxon>Lachnospiraceae</taxon>
        <taxon>Petralouisia</taxon>
    </lineage>
</organism>
<evidence type="ECO:0000313" key="1">
    <source>
        <dbReference type="EMBL" id="TGY95466.1"/>
    </source>
</evidence>
<name>A0AC61RV00_9FIRM</name>
<protein>
    <submittedName>
        <fullName evidence="1">Winged helix-turn-helix transcriptional regulator</fullName>
    </submittedName>
</protein>